<organism evidence="1 2">
    <name type="scientific">Gossypium arboreum</name>
    <name type="common">Tree cotton</name>
    <name type="synonym">Gossypium nanking</name>
    <dbReference type="NCBI Taxonomy" id="29729"/>
    <lineage>
        <taxon>Eukaryota</taxon>
        <taxon>Viridiplantae</taxon>
        <taxon>Streptophyta</taxon>
        <taxon>Embryophyta</taxon>
        <taxon>Tracheophyta</taxon>
        <taxon>Spermatophyta</taxon>
        <taxon>Magnoliopsida</taxon>
        <taxon>eudicotyledons</taxon>
        <taxon>Gunneridae</taxon>
        <taxon>Pentapetalae</taxon>
        <taxon>rosids</taxon>
        <taxon>malvids</taxon>
        <taxon>Malvales</taxon>
        <taxon>Malvaceae</taxon>
        <taxon>Malvoideae</taxon>
        <taxon>Gossypium</taxon>
    </lineage>
</organism>
<evidence type="ECO:0000313" key="1">
    <source>
        <dbReference type="EMBL" id="KHG10345.1"/>
    </source>
</evidence>
<keyword evidence="2" id="KW-1185">Reference proteome</keyword>
<reference evidence="2" key="1">
    <citation type="submission" date="2014-09" db="EMBL/GenBank/DDBJ databases">
        <authorList>
            <person name="Mudge J."/>
            <person name="Ramaraj T."/>
            <person name="Lindquist I.E."/>
            <person name="Bharti A.K."/>
            <person name="Sundararajan A."/>
            <person name="Cameron C.T."/>
            <person name="Woodward J.E."/>
            <person name="May G.D."/>
            <person name="Brubaker C."/>
            <person name="Broadhvest J."/>
            <person name="Wilkins T.A."/>
        </authorList>
    </citation>
    <scope>NUCLEOTIDE SEQUENCE</scope>
    <source>
        <strain evidence="2">cv. AKA8401</strain>
    </source>
</reference>
<dbReference type="EMBL" id="KN393689">
    <property type="protein sequence ID" value="KHG10345.1"/>
    <property type="molecule type" value="Genomic_DNA"/>
</dbReference>
<gene>
    <name evidence="1" type="ORF">F383_00233</name>
</gene>
<dbReference type="AlphaFoldDB" id="A0A0B0NC07"/>
<accession>A0A0B0NC07</accession>
<name>A0A0B0NC07_GOSAR</name>
<evidence type="ECO:0000313" key="2">
    <source>
        <dbReference type="Proteomes" id="UP000032142"/>
    </source>
</evidence>
<sequence>MIKLVNFIILDEEIQNPDLDRGKTKLVD</sequence>
<proteinExistence type="predicted"/>
<protein>
    <submittedName>
        <fullName evidence="1">Uncharacterized protein</fullName>
    </submittedName>
</protein>
<dbReference type="Proteomes" id="UP000032142">
    <property type="component" value="Unassembled WGS sequence"/>
</dbReference>